<dbReference type="Pfam" id="PF14076">
    <property type="entry name" value="DUF4258"/>
    <property type="match status" value="1"/>
</dbReference>
<dbReference type="InterPro" id="IPR025354">
    <property type="entry name" value="DUF4258"/>
</dbReference>
<dbReference type="RefSeq" id="WP_332864207.1">
    <property type="nucleotide sequence ID" value="NZ_JBAFSM010000009.1"/>
</dbReference>
<dbReference type="EMBL" id="JBAFSM010000009">
    <property type="protein sequence ID" value="MEG3436743.1"/>
    <property type="molecule type" value="Genomic_DNA"/>
</dbReference>
<organism evidence="1 2">
    <name type="scientific">Pannus brasiliensis CCIBt3594</name>
    <dbReference type="NCBI Taxonomy" id="1427578"/>
    <lineage>
        <taxon>Bacteria</taxon>
        <taxon>Bacillati</taxon>
        <taxon>Cyanobacteriota</taxon>
        <taxon>Cyanophyceae</taxon>
        <taxon>Oscillatoriophycideae</taxon>
        <taxon>Chroococcales</taxon>
        <taxon>Microcystaceae</taxon>
        <taxon>Pannus</taxon>
    </lineage>
</organism>
<reference evidence="1 2" key="1">
    <citation type="submission" date="2024-01" db="EMBL/GenBank/DDBJ databases">
        <title>Genomic insights into the taxonomy and metabolism of the cyanobacterium Pannus brasiliensis CCIBt3594.</title>
        <authorList>
            <person name="Machado M."/>
            <person name="Botero N.B."/>
            <person name="Andreote A.P.D."/>
            <person name="Feitosa A.M.T."/>
            <person name="Popin R."/>
            <person name="Sivonen K."/>
            <person name="Fiore M.F."/>
        </authorList>
    </citation>
    <scope>NUCLEOTIDE SEQUENCE [LARGE SCALE GENOMIC DNA]</scope>
    <source>
        <strain evidence="1 2">CCIBt3594</strain>
    </source>
</reference>
<proteinExistence type="predicted"/>
<evidence type="ECO:0000313" key="1">
    <source>
        <dbReference type="EMBL" id="MEG3436743.1"/>
    </source>
</evidence>
<sequence>MTDGILEQVREAAGKRLLFLPHTIRQMLRPDRMISTAEVESVVTLGEIIEDYPEDARGHSCLMLGLGRDNRAIHVVCTPKDEYLAIITAYLPDPNQWTPDFKGRL</sequence>
<comment type="caution">
    <text evidence="1">The sequence shown here is derived from an EMBL/GenBank/DDBJ whole genome shotgun (WGS) entry which is preliminary data.</text>
</comment>
<evidence type="ECO:0000313" key="2">
    <source>
        <dbReference type="Proteomes" id="UP001328733"/>
    </source>
</evidence>
<accession>A0AAW9QTC7</accession>
<name>A0AAW9QTC7_9CHRO</name>
<dbReference type="AlphaFoldDB" id="A0AAW9QTC7"/>
<keyword evidence="2" id="KW-1185">Reference proteome</keyword>
<protein>
    <submittedName>
        <fullName evidence="1">DUF4258 domain-containing protein</fullName>
    </submittedName>
</protein>
<gene>
    <name evidence="1" type="ORF">V0288_06390</name>
</gene>
<dbReference type="Proteomes" id="UP001328733">
    <property type="component" value="Unassembled WGS sequence"/>
</dbReference>